<proteinExistence type="predicted"/>
<keyword evidence="4" id="KW-1185">Reference proteome</keyword>
<accession>D2V3V9</accession>
<dbReference type="KEGG" id="ngr:NAEGRDRAFT_46482"/>
<name>D2V3V9_NAEGR</name>
<sequence>MTRDRVFLFMWKNMTLSQEGLAFNNFGRNMSEVKESLDALRNQLLPNSSSILDEDAIDSMRKLAVDLLFYTNKYSNLKIAIDTAIESTTFAFITNFYNLTSAVNQKLSPIRFYYEQCRPMNVFEEFDIIITTGYFLSYNVRYYRDAQTSGGRKLSGQFINTSDFFFVPLFPSDVVLMDYTKINNATTSYAKPGLFSIVLSIFLSIHGVAMVTSNGVFLHNESIAAYLLFGTLVGVLCIIFDSVMNYKNIQKNGLGKFMFFDDPFHIRIDLIQLVAILILVIINIIVVSTTSENNPGRAAEPIPRFLINCFFIMICGGSAMIIELINKIRFRRKSKDNIVRQEDEDVEITKYLSNNDFMQLFEDYSEKEMSLENINAYKLIMKITNQVGGSEGKLNSELLSELESDFIKIGSIHELNIPSDIAYKHRRIDSVLKEENRKASLGETAIVIGGSFAGLTSAIILSKYYKRVIIVERSKFIRDESIVKSRQGEQAHLISYRSMLVWDRLLPGFLNELKEHLKTSKLNQMVLPASQVKYYYKERYGVSNHLEYRKTPNIMASRAQVETVLRDKIEKELSKSIEFLDGYQVSSSGIKVESISENGQQVTRVKSVTISNVSDNSSKTIECNLLVNCAGLGSSNLMKNLENEISPNKKLLTKSSIDCKIGYQTILLEPKDSSYDSEGKVAIYREDLSETEQENRKLNDPYYLLYYLLSYPHRRGFLAMPYSGNTFLFLLTTYNEKIDPVQYETAKEQIMDFVKYNPRMERQVKVVLEKFKDTPKKIIPFFEKSGSEYVHFEKLKGVRDFIAVGDVVVLLHDEMIKDELKKNVATPQQVFRSSFCQEFQSRSMDVVFHY</sequence>
<dbReference type="OrthoDB" id="10051892at2759"/>
<feature type="transmembrane region" description="Helical" evidence="1">
    <location>
        <begin position="445"/>
        <end position="465"/>
    </location>
</feature>
<keyword evidence="1" id="KW-1133">Transmembrane helix</keyword>
<evidence type="ECO:0000256" key="1">
    <source>
        <dbReference type="SAM" id="Phobius"/>
    </source>
</evidence>
<dbReference type="InterPro" id="IPR036188">
    <property type="entry name" value="FAD/NAD-bd_sf"/>
</dbReference>
<dbReference type="Proteomes" id="UP000006671">
    <property type="component" value="Unassembled WGS sequence"/>
</dbReference>
<dbReference type="GeneID" id="8849722"/>
<gene>
    <name evidence="3" type="ORF">NAEGRDRAFT_46482</name>
</gene>
<evidence type="ECO:0000313" key="3">
    <source>
        <dbReference type="EMBL" id="EFC48422.1"/>
    </source>
</evidence>
<feature type="transmembrane region" description="Helical" evidence="1">
    <location>
        <begin position="223"/>
        <end position="243"/>
    </location>
</feature>
<dbReference type="EMBL" id="GG738851">
    <property type="protein sequence ID" value="EFC48422.1"/>
    <property type="molecule type" value="Genomic_DNA"/>
</dbReference>
<reference evidence="3 4" key="1">
    <citation type="journal article" date="2010" name="Cell">
        <title>The genome of Naegleria gruberi illuminates early eukaryotic versatility.</title>
        <authorList>
            <person name="Fritz-Laylin L.K."/>
            <person name="Prochnik S.E."/>
            <person name="Ginger M.L."/>
            <person name="Dacks J.B."/>
            <person name="Carpenter M.L."/>
            <person name="Field M.C."/>
            <person name="Kuo A."/>
            <person name="Paredez A."/>
            <person name="Chapman J."/>
            <person name="Pham J."/>
            <person name="Shu S."/>
            <person name="Neupane R."/>
            <person name="Cipriano M."/>
            <person name="Mancuso J."/>
            <person name="Tu H."/>
            <person name="Salamov A."/>
            <person name="Lindquist E."/>
            <person name="Shapiro H."/>
            <person name="Lucas S."/>
            <person name="Grigoriev I.V."/>
            <person name="Cande W.Z."/>
            <person name="Fulton C."/>
            <person name="Rokhsar D.S."/>
            <person name="Dawson S.C."/>
        </authorList>
    </citation>
    <scope>NUCLEOTIDE SEQUENCE [LARGE SCALE GENOMIC DNA]</scope>
    <source>
        <strain evidence="3 4">NEG-M</strain>
    </source>
</reference>
<dbReference type="InterPro" id="IPR002938">
    <property type="entry name" value="FAD-bd"/>
</dbReference>
<dbReference type="Gene3D" id="1.10.167.10">
    <property type="entry name" value="Regulator of G-protein Signalling 4, domain 2"/>
    <property type="match status" value="1"/>
</dbReference>
<dbReference type="SUPFAM" id="SSF48097">
    <property type="entry name" value="Regulator of G-protein signaling, RGS"/>
    <property type="match status" value="1"/>
</dbReference>
<dbReference type="SUPFAM" id="SSF51905">
    <property type="entry name" value="FAD/NAD(P)-binding domain"/>
    <property type="match status" value="1"/>
</dbReference>
<feature type="transmembrane region" description="Helical" evidence="1">
    <location>
        <begin position="194"/>
        <end position="217"/>
    </location>
</feature>
<dbReference type="VEuPathDB" id="AmoebaDB:NAEGRDRAFT_46482"/>
<dbReference type="GO" id="GO:0071949">
    <property type="term" value="F:FAD binding"/>
    <property type="evidence" value="ECO:0007669"/>
    <property type="project" value="InterPro"/>
</dbReference>
<feature type="domain" description="FAD-binding" evidence="2">
    <location>
        <begin position="445"/>
        <end position="645"/>
    </location>
</feature>
<dbReference type="InParanoid" id="D2V3V9"/>
<dbReference type="AlphaFoldDB" id="D2V3V9"/>
<evidence type="ECO:0000259" key="2">
    <source>
        <dbReference type="Pfam" id="PF01494"/>
    </source>
</evidence>
<dbReference type="InterPro" id="IPR036305">
    <property type="entry name" value="RGS_sf"/>
</dbReference>
<evidence type="ECO:0000313" key="4">
    <source>
        <dbReference type="Proteomes" id="UP000006671"/>
    </source>
</evidence>
<organism evidence="4">
    <name type="scientific">Naegleria gruberi</name>
    <name type="common">Amoeba</name>
    <dbReference type="NCBI Taxonomy" id="5762"/>
    <lineage>
        <taxon>Eukaryota</taxon>
        <taxon>Discoba</taxon>
        <taxon>Heterolobosea</taxon>
        <taxon>Tetramitia</taxon>
        <taxon>Eutetramitia</taxon>
        <taxon>Vahlkampfiidae</taxon>
        <taxon>Naegleria</taxon>
    </lineage>
</organism>
<protein>
    <submittedName>
        <fullName evidence="3">Predicted protein</fullName>
    </submittedName>
</protein>
<feature type="transmembrane region" description="Helical" evidence="1">
    <location>
        <begin position="305"/>
        <end position="325"/>
    </location>
</feature>
<keyword evidence="1" id="KW-0812">Transmembrane</keyword>
<dbReference type="RefSeq" id="XP_002681166.1">
    <property type="nucleotide sequence ID" value="XM_002681120.1"/>
</dbReference>
<dbReference type="Pfam" id="PF01494">
    <property type="entry name" value="FAD_binding_3"/>
    <property type="match status" value="1"/>
</dbReference>
<keyword evidence="1" id="KW-0472">Membrane</keyword>
<dbReference type="InterPro" id="IPR044926">
    <property type="entry name" value="RGS_subdomain_2"/>
</dbReference>
<feature type="transmembrane region" description="Helical" evidence="1">
    <location>
        <begin position="264"/>
        <end position="285"/>
    </location>
</feature>
<dbReference type="Gene3D" id="3.50.50.60">
    <property type="entry name" value="FAD/NAD(P)-binding domain"/>
    <property type="match status" value="1"/>
</dbReference>